<protein>
    <submittedName>
        <fullName evidence="1">Uncharacterized protein</fullName>
    </submittedName>
</protein>
<accession>A0AAW0G2L0</accession>
<dbReference type="Proteomes" id="UP001385951">
    <property type="component" value="Unassembled WGS sequence"/>
</dbReference>
<dbReference type="EMBL" id="JASBNA010000016">
    <property type="protein sequence ID" value="KAK7686617.1"/>
    <property type="molecule type" value="Genomic_DNA"/>
</dbReference>
<evidence type="ECO:0000313" key="1">
    <source>
        <dbReference type="EMBL" id="KAK7686617.1"/>
    </source>
</evidence>
<gene>
    <name evidence="1" type="ORF">QCA50_010217</name>
</gene>
<dbReference type="AlphaFoldDB" id="A0AAW0G2L0"/>
<reference evidence="1 2" key="1">
    <citation type="submission" date="2022-09" db="EMBL/GenBank/DDBJ databases">
        <authorList>
            <person name="Palmer J.M."/>
        </authorList>
    </citation>
    <scope>NUCLEOTIDE SEQUENCE [LARGE SCALE GENOMIC DNA]</scope>
    <source>
        <strain evidence="1 2">DSM 7382</strain>
    </source>
</reference>
<name>A0AAW0G2L0_9APHY</name>
<keyword evidence="2" id="KW-1185">Reference proteome</keyword>
<comment type="caution">
    <text evidence="1">The sequence shown here is derived from an EMBL/GenBank/DDBJ whole genome shotgun (WGS) entry which is preliminary data.</text>
</comment>
<sequence>MSSSHPSPYNFTIEDTSSMWQYTPFGDGDSRTGWQWVFSGPGVNDQTPLCDTHPEGVSFHTTGAYGANMTLEWLGVGIYLFGTSYSPYQVTVDSDTSTPFNLTSDGILFARKGLTHKTHTIVVTVLPDDVNSLFNFDYALLTDLVPANAGVRKPIEHPATDSSLFTYTPDSAWQIKSDA</sequence>
<organism evidence="1 2">
    <name type="scientific">Cerrena zonata</name>
    <dbReference type="NCBI Taxonomy" id="2478898"/>
    <lineage>
        <taxon>Eukaryota</taxon>
        <taxon>Fungi</taxon>
        <taxon>Dikarya</taxon>
        <taxon>Basidiomycota</taxon>
        <taxon>Agaricomycotina</taxon>
        <taxon>Agaricomycetes</taxon>
        <taxon>Polyporales</taxon>
        <taxon>Cerrenaceae</taxon>
        <taxon>Cerrena</taxon>
    </lineage>
</organism>
<proteinExistence type="predicted"/>
<evidence type="ECO:0000313" key="2">
    <source>
        <dbReference type="Proteomes" id="UP001385951"/>
    </source>
</evidence>
<dbReference type="Gene3D" id="2.60.120.260">
    <property type="entry name" value="Galactose-binding domain-like"/>
    <property type="match status" value="1"/>
</dbReference>